<proteinExistence type="predicted"/>
<dbReference type="EMBL" id="OC323798">
    <property type="protein sequence ID" value="CAD7413570.1"/>
    <property type="molecule type" value="Genomic_DNA"/>
</dbReference>
<sequence length="224" mass="24735">MYWDRCSLFAAIYSTVSYTNEFTVHKQSIEHHTIDFGQSRGEDYNSDFTLDELTQVLGPGETRDFPNGQSAYASPLCKLLFRIDGVKSVFYGPDFITVTKVVPKYGMADNIVTAGTVLPSSAGILLPGPSQVHNIDKRRKRIRPSSPVTVETQAMVRPQPRFLVMSRDDANGNLKHVSPFILERAINGAAKSDVSIRKCCDATILIQTATDVQSSHILGITEIP</sequence>
<evidence type="ECO:0000259" key="2">
    <source>
        <dbReference type="SMART" id="SM00932"/>
    </source>
</evidence>
<keyword evidence="1" id="KW-0408">Iron</keyword>
<dbReference type="Pfam" id="PF08712">
    <property type="entry name" value="Nfu_N"/>
    <property type="match status" value="1"/>
</dbReference>
<evidence type="ECO:0000256" key="1">
    <source>
        <dbReference type="ARBA" id="ARBA00023014"/>
    </source>
</evidence>
<dbReference type="SMART" id="SM00932">
    <property type="entry name" value="Nfu_N"/>
    <property type="match status" value="1"/>
</dbReference>
<dbReference type="InterPro" id="IPR036498">
    <property type="entry name" value="Nfu/NifU_N_sf"/>
</dbReference>
<accession>A0A7R9DF48</accession>
<dbReference type="AlphaFoldDB" id="A0A7R9DF48"/>
<dbReference type="GO" id="GO:0051536">
    <property type="term" value="F:iron-sulfur cluster binding"/>
    <property type="evidence" value="ECO:0007669"/>
    <property type="project" value="UniProtKB-KW"/>
</dbReference>
<gene>
    <name evidence="3" type="ORF">TCEB3V08_LOCUS11807</name>
</gene>
<keyword evidence="1" id="KW-0479">Metal-binding</keyword>
<keyword evidence="1" id="KW-0411">Iron-sulfur</keyword>
<dbReference type="SUPFAM" id="SSF110836">
    <property type="entry name" value="Hypothetical protein SAV1430"/>
    <property type="match status" value="1"/>
</dbReference>
<reference evidence="3" key="1">
    <citation type="submission" date="2020-11" db="EMBL/GenBank/DDBJ databases">
        <authorList>
            <person name="Tran Van P."/>
        </authorList>
    </citation>
    <scope>NUCLEOTIDE SEQUENCE</scope>
</reference>
<evidence type="ECO:0000313" key="3">
    <source>
        <dbReference type="EMBL" id="CAD7413570.1"/>
    </source>
</evidence>
<dbReference type="Gene3D" id="3.30.1370.70">
    <property type="entry name" value="Scaffold protein Nfu/NifU, N-terminal domain"/>
    <property type="match status" value="1"/>
</dbReference>
<organism evidence="3">
    <name type="scientific">Timema cristinae</name>
    <name type="common">Walking stick</name>
    <dbReference type="NCBI Taxonomy" id="61476"/>
    <lineage>
        <taxon>Eukaryota</taxon>
        <taxon>Metazoa</taxon>
        <taxon>Ecdysozoa</taxon>
        <taxon>Arthropoda</taxon>
        <taxon>Hexapoda</taxon>
        <taxon>Insecta</taxon>
        <taxon>Pterygota</taxon>
        <taxon>Neoptera</taxon>
        <taxon>Polyneoptera</taxon>
        <taxon>Phasmatodea</taxon>
        <taxon>Timematodea</taxon>
        <taxon>Timematoidea</taxon>
        <taxon>Timematidae</taxon>
        <taxon>Timema</taxon>
    </lineage>
</organism>
<dbReference type="InterPro" id="IPR014824">
    <property type="entry name" value="Nfu/NifU_N"/>
</dbReference>
<name>A0A7R9DF48_TIMCR</name>
<feature type="domain" description="Scaffold protein Nfu/NifU N-terminal" evidence="2">
    <location>
        <begin position="48"/>
        <end position="115"/>
    </location>
</feature>
<protein>
    <recommendedName>
        <fullName evidence="2">Scaffold protein Nfu/NifU N-terminal domain-containing protein</fullName>
    </recommendedName>
</protein>